<dbReference type="InterPro" id="IPR025631">
    <property type="entry name" value="Porin_10"/>
</dbReference>
<evidence type="ECO:0000313" key="3">
    <source>
        <dbReference type="Proteomes" id="UP001610063"/>
    </source>
</evidence>
<feature type="chain" id="PRO_5045420322" evidence="1">
    <location>
        <begin position="19"/>
        <end position="621"/>
    </location>
</feature>
<dbReference type="Proteomes" id="UP001610063">
    <property type="component" value="Unassembled WGS sequence"/>
</dbReference>
<gene>
    <name evidence="2" type="ORF">ACHKAR_02780</name>
</gene>
<organism evidence="2 3">
    <name type="scientific">Marinoscillum luteum</name>
    <dbReference type="NCBI Taxonomy" id="861051"/>
    <lineage>
        <taxon>Bacteria</taxon>
        <taxon>Pseudomonadati</taxon>
        <taxon>Bacteroidota</taxon>
        <taxon>Cytophagia</taxon>
        <taxon>Cytophagales</taxon>
        <taxon>Reichenbachiellaceae</taxon>
        <taxon>Marinoscillum</taxon>
    </lineage>
</organism>
<keyword evidence="1" id="KW-0732">Signal</keyword>
<feature type="signal peptide" evidence="1">
    <location>
        <begin position="1"/>
        <end position="18"/>
    </location>
</feature>
<reference evidence="2 3" key="1">
    <citation type="journal article" date="2013" name="Int. J. Syst. Evol. Microbiol.">
        <title>Marinoscillum luteum sp. nov., isolated from marine sediment.</title>
        <authorList>
            <person name="Cha I.T."/>
            <person name="Park S.J."/>
            <person name="Kim S.J."/>
            <person name="Kim J.G."/>
            <person name="Jung M.Y."/>
            <person name="Shin K.S."/>
            <person name="Kwon K.K."/>
            <person name="Yang S.H."/>
            <person name="Seo Y.S."/>
            <person name="Rhee S.K."/>
        </authorList>
    </citation>
    <scope>NUCLEOTIDE SEQUENCE [LARGE SCALE GENOMIC DNA]</scope>
    <source>
        <strain evidence="2 3">KCTC 23939</strain>
    </source>
</reference>
<protein>
    <submittedName>
        <fullName evidence="2">Porin</fullName>
    </submittedName>
</protein>
<comment type="caution">
    <text evidence="2">The sequence shown here is derived from an EMBL/GenBank/DDBJ whole genome shotgun (WGS) entry which is preliminary data.</text>
</comment>
<evidence type="ECO:0000256" key="1">
    <source>
        <dbReference type="SAM" id="SignalP"/>
    </source>
</evidence>
<proteinExistence type="predicted"/>
<keyword evidence="3" id="KW-1185">Reference proteome</keyword>
<sequence>MKKSLSAILLLMSLLSAAQITDDSSELVYGSKTTLIIYESDLKNNQEKERHPDTTLYELEKFTKLDIERRKFQDLGNNGTALFPIFYPAPKEIGRTSGLSVYDPYMVNPDQLKYYDSKSPHINLMVVFGGEGRSVVDMAFSRNVNENWNVGFDIYRITSDKQIGKSGQQDRNVVGTVFDLYTYYKHKEKPYSAMFHMVKMGYDIEETGGIYIEDLSQATKADLFEYQDSDIQLSEARSNDDRLNFHLYHQYNWTTPLQFYHQFDLKNQEVGFQDFKDVSSGTDVTYGGYYDQFLLGTDSTYERFTWKEMVNEVGIKGDLANIFYRLYLKRRDLDFDNLYQDPTPRFSEMFLGGYTRFDWKDQFNIEAKGELMQSGEYQLTGQLNSDFLFGSYKSVRYKPAFIYEKYFGNHHEWNQSFASAFSNEITAGLQVDLGFLKIRPQGRLLSLDKFFYFDEEKTAQQSGDVAIMASLGGDFNFRLYTNKALKEAFHLENEVYYTNTSGGGADHMEVPQFFYNGRFFWRGYWFKDTMGVEVGIDVHAKSQYYAMGYAPEIQQFHLQREFLIEQFYTADLFLSMKINNLRAFVKMTNINQQSNDGYFVTPYYPGQSQVMDFGVRWMFFD</sequence>
<accession>A0ABW7N459</accession>
<name>A0ABW7N459_9BACT</name>
<dbReference type="Pfam" id="PF14121">
    <property type="entry name" value="Porin_10"/>
    <property type="match status" value="1"/>
</dbReference>
<dbReference type="EMBL" id="JBIPKE010000011">
    <property type="protein sequence ID" value="MFH6982343.1"/>
    <property type="molecule type" value="Genomic_DNA"/>
</dbReference>
<evidence type="ECO:0000313" key="2">
    <source>
        <dbReference type="EMBL" id="MFH6982343.1"/>
    </source>
</evidence>